<reference evidence="2" key="1">
    <citation type="submission" date="2020-05" db="EMBL/GenBank/DDBJ databases">
        <authorList>
            <person name="Chiriac C."/>
            <person name="Salcher M."/>
            <person name="Ghai R."/>
            <person name="Kavagutti S V."/>
        </authorList>
    </citation>
    <scope>NUCLEOTIDE SEQUENCE</scope>
</reference>
<protein>
    <submittedName>
        <fullName evidence="2">Uncharacterized protein</fullName>
    </submittedName>
</protein>
<keyword evidence="1" id="KW-0812">Transmembrane</keyword>
<name>A0A6J5RH00_9CAUD</name>
<dbReference type="EMBL" id="LR797193">
    <property type="protein sequence ID" value="CAB4192968.1"/>
    <property type="molecule type" value="Genomic_DNA"/>
</dbReference>
<sequence>MNLSPEAISSKRTAVNSAIVIWIIGLVNTAFGWHLSFSDSSILWIGAAAGAILGVFYRLSRWATAKWPILGWLLFGSGQEPAGLKKIGAVAEAQPE</sequence>
<feature type="transmembrane region" description="Helical" evidence="1">
    <location>
        <begin position="41"/>
        <end position="59"/>
    </location>
</feature>
<gene>
    <name evidence="2" type="ORF">UFOVP1246_10</name>
</gene>
<feature type="transmembrane region" description="Helical" evidence="1">
    <location>
        <begin position="14"/>
        <end position="35"/>
    </location>
</feature>
<keyword evidence="1" id="KW-1133">Transmembrane helix</keyword>
<accession>A0A6J5RH00</accession>
<evidence type="ECO:0000256" key="1">
    <source>
        <dbReference type="SAM" id="Phobius"/>
    </source>
</evidence>
<organism evidence="2">
    <name type="scientific">uncultured Caudovirales phage</name>
    <dbReference type="NCBI Taxonomy" id="2100421"/>
    <lineage>
        <taxon>Viruses</taxon>
        <taxon>Duplodnaviria</taxon>
        <taxon>Heunggongvirae</taxon>
        <taxon>Uroviricota</taxon>
        <taxon>Caudoviricetes</taxon>
        <taxon>Peduoviridae</taxon>
        <taxon>Maltschvirus</taxon>
        <taxon>Maltschvirus maltsch</taxon>
    </lineage>
</organism>
<evidence type="ECO:0000313" key="2">
    <source>
        <dbReference type="EMBL" id="CAB4192968.1"/>
    </source>
</evidence>
<proteinExistence type="predicted"/>
<keyword evidence="1" id="KW-0472">Membrane</keyword>